<name>A0ABW5JDV0_9BACT</name>
<feature type="transmembrane region" description="Helical" evidence="4">
    <location>
        <begin position="213"/>
        <end position="237"/>
    </location>
</feature>
<dbReference type="PROSITE" id="PS50850">
    <property type="entry name" value="MFS"/>
    <property type="match status" value="1"/>
</dbReference>
<organism evidence="6 7">
    <name type="scientific">Gracilimonas halophila</name>
    <dbReference type="NCBI Taxonomy" id="1834464"/>
    <lineage>
        <taxon>Bacteria</taxon>
        <taxon>Pseudomonadati</taxon>
        <taxon>Balneolota</taxon>
        <taxon>Balneolia</taxon>
        <taxon>Balneolales</taxon>
        <taxon>Balneolaceae</taxon>
        <taxon>Gracilimonas</taxon>
    </lineage>
</organism>
<feature type="transmembrane region" description="Helical" evidence="4">
    <location>
        <begin position="77"/>
        <end position="96"/>
    </location>
</feature>
<feature type="transmembrane region" description="Helical" evidence="4">
    <location>
        <begin position="44"/>
        <end position="65"/>
    </location>
</feature>
<feature type="transmembrane region" description="Helical" evidence="4">
    <location>
        <begin position="333"/>
        <end position="362"/>
    </location>
</feature>
<evidence type="ECO:0000256" key="2">
    <source>
        <dbReference type="ARBA" id="ARBA00022989"/>
    </source>
</evidence>
<reference evidence="7" key="1">
    <citation type="journal article" date="2019" name="Int. J. Syst. Evol. Microbiol.">
        <title>The Global Catalogue of Microorganisms (GCM) 10K type strain sequencing project: providing services to taxonomists for standard genome sequencing and annotation.</title>
        <authorList>
            <consortium name="The Broad Institute Genomics Platform"/>
            <consortium name="The Broad Institute Genome Sequencing Center for Infectious Disease"/>
            <person name="Wu L."/>
            <person name="Ma J."/>
        </authorList>
    </citation>
    <scope>NUCLEOTIDE SEQUENCE [LARGE SCALE GENOMIC DNA]</scope>
    <source>
        <strain evidence="7">KCTC 52042</strain>
    </source>
</reference>
<evidence type="ECO:0000313" key="7">
    <source>
        <dbReference type="Proteomes" id="UP001597460"/>
    </source>
</evidence>
<dbReference type="PANTHER" id="PTHR23521">
    <property type="entry name" value="TRANSPORTER MFS SUPERFAMILY"/>
    <property type="match status" value="1"/>
</dbReference>
<feature type="domain" description="Major facilitator superfamily (MFS) profile" evidence="5">
    <location>
        <begin position="1"/>
        <end position="390"/>
    </location>
</feature>
<feature type="transmembrane region" description="Helical" evidence="4">
    <location>
        <begin position="368"/>
        <end position="386"/>
    </location>
</feature>
<protein>
    <submittedName>
        <fullName evidence="6">MFS transporter</fullName>
    </submittedName>
</protein>
<feature type="transmembrane region" description="Helical" evidence="4">
    <location>
        <begin position="302"/>
        <end position="321"/>
    </location>
</feature>
<evidence type="ECO:0000256" key="3">
    <source>
        <dbReference type="ARBA" id="ARBA00023136"/>
    </source>
</evidence>
<dbReference type="InterPro" id="IPR011701">
    <property type="entry name" value="MFS"/>
</dbReference>
<feature type="transmembrane region" description="Helical" evidence="4">
    <location>
        <begin position="164"/>
        <end position="183"/>
    </location>
</feature>
<feature type="transmembrane region" description="Helical" evidence="4">
    <location>
        <begin position="134"/>
        <end position="152"/>
    </location>
</feature>
<dbReference type="RefSeq" id="WP_390296877.1">
    <property type="nucleotide sequence ID" value="NZ_JBHULI010000001.1"/>
</dbReference>
<dbReference type="EMBL" id="JBHULI010000001">
    <property type="protein sequence ID" value="MFD2530883.1"/>
    <property type="molecule type" value="Genomic_DNA"/>
</dbReference>
<keyword evidence="1 4" id="KW-0812">Transmembrane</keyword>
<feature type="transmembrane region" description="Helical" evidence="4">
    <location>
        <begin position="12"/>
        <end position="32"/>
    </location>
</feature>
<comment type="caution">
    <text evidence="6">The sequence shown here is derived from an EMBL/GenBank/DDBJ whole genome shotgun (WGS) entry which is preliminary data.</text>
</comment>
<evidence type="ECO:0000256" key="1">
    <source>
        <dbReference type="ARBA" id="ARBA00022692"/>
    </source>
</evidence>
<dbReference type="SUPFAM" id="SSF103473">
    <property type="entry name" value="MFS general substrate transporter"/>
    <property type="match status" value="1"/>
</dbReference>
<dbReference type="InterPro" id="IPR036259">
    <property type="entry name" value="MFS_trans_sf"/>
</dbReference>
<dbReference type="Pfam" id="PF07690">
    <property type="entry name" value="MFS_1"/>
    <property type="match status" value="1"/>
</dbReference>
<dbReference type="PANTHER" id="PTHR23521:SF3">
    <property type="entry name" value="MFS TRANSPORTER"/>
    <property type="match status" value="1"/>
</dbReference>
<dbReference type="Gene3D" id="1.20.1250.20">
    <property type="entry name" value="MFS general substrate transporter like domains"/>
    <property type="match status" value="1"/>
</dbReference>
<evidence type="ECO:0000313" key="6">
    <source>
        <dbReference type="EMBL" id="MFD2530883.1"/>
    </source>
</evidence>
<keyword evidence="7" id="KW-1185">Reference proteome</keyword>
<proteinExistence type="predicted"/>
<evidence type="ECO:0000259" key="5">
    <source>
        <dbReference type="PROSITE" id="PS50850"/>
    </source>
</evidence>
<feature type="transmembrane region" description="Helical" evidence="4">
    <location>
        <begin position="102"/>
        <end position="122"/>
    </location>
</feature>
<dbReference type="InterPro" id="IPR020846">
    <property type="entry name" value="MFS_dom"/>
</dbReference>
<accession>A0ABW5JDV0</accession>
<keyword evidence="2 4" id="KW-1133">Transmembrane helix</keyword>
<gene>
    <name evidence="6" type="ORF">ACFSVN_00305</name>
</gene>
<keyword evidence="3 4" id="KW-0472">Membrane</keyword>
<dbReference type="Proteomes" id="UP001597460">
    <property type="component" value="Unassembled WGS sequence"/>
</dbReference>
<evidence type="ECO:0000256" key="4">
    <source>
        <dbReference type="SAM" id="Phobius"/>
    </source>
</evidence>
<sequence length="390" mass="41885">MKTKVPRHILPVIVFSQFAGTSLWFAGNAVVPDLILELGLNETAIGYITNAVQTGFIIGTLVFALLNVADRISPVKVFLACSLLGAAFNALTIYGSGFGELMGARFLTGFFLAGIYPVGMKIASDWHEKGLGKALGYLVGALVVGTAFPHFLKFAGGDLPWRFVLISTSLISITGGLVLFFTVPDGPFKGKAGVFKPSALFTLFRQKNFRSAAFGYFGHMWELYTFWAFVPVMLAYYNGVSQASLSVPLWSFLIIAIGGVACAVGGHISLSMGSKKVAFTSLMTSALCCLLVPYMFQTPVWVFIAFLLLWGAVVVSDSPQFSTMVAGSADRSYVATGLTIVNSIGFAITMVSIQLVSSLWIVEGSPKIFWILCLGPLAGLFALRKFKSSD</sequence>
<feature type="transmembrane region" description="Helical" evidence="4">
    <location>
        <begin position="249"/>
        <end position="270"/>
    </location>
</feature>